<feature type="transmembrane region" description="Helical" evidence="1">
    <location>
        <begin position="133"/>
        <end position="156"/>
    </location>
</feature>
<name>A0A2T2X7P2_9FIRM</name>
<dbReference type="AlphaFoldDB" id="A0A2T2X7P2"/>
<sequence length="283" mass="32000">MSLWEENWIPRAKMHFPKSRTRTPVDRTRVSLRFIGVLFYVTGSVALMGHSWRSTFVVPLLWVWGEWLISMFMMIHGTFTRLSKGTWASALLGQTAALLSLWSGSPRLAWFSFDIFSLVGLLTLQYRNRRRSASIAVSLLAAMSPVAGMLIGHHAMHLGDQIVMIVIPSLWAQAHIQHLYLFWHSQYCQKVRMSFPLQEEKLKSRGLIWSVLTALLSLVPYYLGPPKGSYLAGSLLMSIGYLGATGLGIISSSSRRPSRLTWRQYISEAYLVGIVTLFVSQYG</sequence>
<comment type="caution">
    <text evidence="2">The sequence shown here is derived from an EMBL/GenBank/DDBJ whole genome shotgun (WGS) entry which is preliminary data.</text>
</comment>
<protein>
    <submittedName>
        <fullName evidence="2">Uncharacterized protein</fullName>
    </submittedName>
</protein>
<evidence type="ECO:0000256" key="1">
    <source>
        <dbReference type="SAM" id="Phobius"/>
    </source>
</evidence>
<evidence type="ECO:0000313" key="3">
    <source>
        <dbReference type="Proteomes" id="UP000242699"/>
    </source>
</evidence>
<dbReference type="Proteomes" id="UP000242699">
    <property type="component" value="Unassembled WGS sequence"/>
</dbReference>
<proteinExistence type="predicted"/>
<gene>
    <name evidence="2" type="ORF">C7B43_05390</name>
</gene>
<feature type="transmembrane region" description="Helical" evidence="1">
    <location>
        <begin position="30"/>
        <end position="50"/>
    </location>
</feature>
<reference evidence="2 3" key="1">
    <citation type="journal article" date="2014" name="BMC Genomics">
        <title>Comparison of environmental and isolate Sulfobacillus genomes reveals diverse carbon, sulfur, nitrogen, and hydrogen metabolisms.</title>
        <authorList>
            <person name="Justice N.B."/>
            <person name="Norman A."/>
            <person name="Brown C.T."/>
            <person name="Singh A."/>
            <person name="Thomas B.C."/>
            <person name="Banfield J.F."/>
        </authorList>
    </citation>
    <scope>NUCLEOTIDE SEQUENCE [LARGE SCALE GENOMIC DNA]</scope>
    <source>
        <strain evidence="2">AMDSBA1</strain>
    </source>
</reference>
<organism evidence="2 3">
    <name type="scientific">Sulfobacillus benefaciens</name>
    <dbReference type="NCBI Taxonomy" id="453960"/>
    <lineage>
        <taxon>Bacteria</taxon>
        <taxon>Bacillati</taxon>
        <taxon>Bacillota</taxon>
        <taxon>Clostridia</taxon>
        <taxon>Eubacteriales</taxon>
        <taxon>Clostridiales Family XVII. Incertae Sedis</taxon>
        <taxon>Sulfobacillus</taxon>
    </lineage>
</organism>
<dbReference type="EMBL" id="PXYT01000009">
    <property type="protein sequence ID" value="PSR30512.1"/>
    <property type="molecule type" value="Genomic_DNA"/>
</dbReference>
<keyword evidence="1" id="KW-1133">Transmembrane helix</keyword>
<evidence type="ECO:0000313" key="2">
    <source>
        <dbReference type="EMBL" id="PSR30512.1"/>
    </source>
</evidence>
<keyword evidence="1" id="KW-0812">Transmembrane</keyword>
<feature type="transmembrane region" description="Helical" evidence="1">
    <location>
        <begin position="262"/>
        <end position="282"/>
    </location>
</feature>
<feature type="transmembrane region" description="Helical" evidence="1">
    <location>
        <begin position="229"/>
        <end position="250"/>
    </location>
</feature>
<keyword evidence="1" id="KW-0472">Membrane</keyword>
<feature type="transmembrane region" description="Helical" evidence="1">
    <location>
        <begin position="162"/>
        <end position="183"/>
    </location>
</feature>
<feature type="transmembrane region" description="Helical" evidence="1">
    <location>
        <begin position="56"/>
        <end position="73"/>
    </location>
</feature>
<feature type="transmembrane region" description="Helical" evidence="1">
    <location>
        <begin position="204"/>
        <end position="223"/>
    </location>
</feature>
<accession>A0A2T2X7P2</accession>